<sequence>MLTCAFQELFGEEFLMQELKTALFDLREKVSDLLVRL</sequence>
<proteinExistence type="predicted"/>
<dbReference type="AlphaFoldDB" id="A0A382JMU5"/>
<evidence type="ECO:0000313" key="1">
    <source>
        <dbReference type="EMBL" id="SVC12493.1"/>
    </source>
</evidence>
<accession>A0A382JMU5</accession>
<reference evidence="1" key="1">
    <citation type="submission" date="2018-05" db="EMBL/GenBank/DDBJ databases">
        <authorList>
            <person name="Lanie J.A."/>
            <person name="Ng W.-L."/>
            <person name="Kazmierczak K.M."/>
            <person name="Andrzejewski T.M."/>
            <person name="Davidsen T.M."/>
            <person name="Wayne K.J."/>
            <person name="Tettelin H."/>
            <person name="Glass J.I."/>
            <person name="Rusch D."/>
            <person name="Podicherti R."/>
            <person name="Tsui H.-C.T."/>
            <person name="Winkler M.E."/>
        </authorList>
    </citation>
    <scope>NUCLEOTIDE SEQUENCE</scope>
</reference>
<name>A0A382JMU5_9ZZZZ</name>
<gene>
    <name evidence="1" type="ORF">METZ01_LOCUS265347</name>
</gene>
<dbReference type="EMBL" id="UINC01074868">
    <property type="protein sequence ID" value="SVC12493.1"/>
    <property type="molecule type" value="Genomic_DNA"/>
</dbReference>
<organism evidence="1">
    <name type="scientific">marine metagenome</name>
    <dbReference type="NCBI Taxonomy" id="408172"/>
    <lineage>
        <taxon>unclassified sequences</taxon>
        <taxon>metagenomes</taxon>
        <taxon>ecological metagenomes</taxon>
    </lineage>
</organism>
<protein>
    <submittedName>
        <fullName evidence="1">Uncharacterized protein</fullName>
    </submittedName>
</protein>